<dbReference type="EMBL" id="FOUF01000026">
    <property type="protein sequence ID" value="SFM67309.1"/>
    <property type="molecule type" value="Genomic_DNA"/>
</dbReference>
<name>A0A1I4SSF2_9PROT</name>
<dbReference type="STRING" id="52442.SAMN05421880_12626"/>
<dbReference type="Proteomes" id="UP000199561">
    <property type="component" value="Unassembled WGS sequence"/>
</dbReference>
<dbReference type="PANTHER" id="PTHR35984">
    <property type="entry name" value="PERIPLASMIC SERINE PROTEASE"/>
    <property type="match status" value="1"/>
</dbReference>
<dbReference type="RefSeq" id="WP_090671029.1">
    <property type="nucleotide sequence ID" value="NZ_CAJNAP010000006.1"/>
</dbReference>
<protein>
    <submittedName>
        <fullName evidence="2">Serine dehydrogenase proteinase</fullName>
    </submittedName>
</protein>
<dbReference type="GO" id="GO:0016020">
    <property type="term" value="C:membrane"/>
    <property type="evidence" value="ECO:0007669"/>
    <property type="project" value="InterPro"/>
</dbReference>
<dbReference type="SUPFAM" id="SSF52096">
    <property type="entry name" value="ClpP/crotonase"/>
    <property type="match status" value="1"/>
</dbReference>
<evidence type="ECO:0000313" key="2">
    <source>
        <dbReference type="EMBL" id="SFM67309.1"/>
    </source>
</evidence>
<proteinExistence type="predicted"/>
<dbReference type="EMBL" id="CAJNAP010000006">
    <property type="protein sequence ID" value="CAE6495503.1"/>
    <property type="molecule type" value="Genomic_DNA"/>
</dbReference>
<dbReference type="InterPro" id="IPR002825">
    <property type="entry name" value="Pept_S49_ser-pept_pro"/>
</dbReference>
<dbReference type="AlphaFoldDB" id="A0A1I4SSF2"/>
<dbReference type="Gene3D" id="3.90.226.10">
    <property type="entry name" value="2-enoyl-CoA Hydratase, Chain A, domain 1"/>
    <property type="match status" value="1"/>
</dbReference>
<reference evidence="2 3" key="1">
    <citation type="submission" date="2016-10" db="EMBL/GenBank/DDBJ databases">
        <authorList>
            <person name="de Groot N.N."/>
        </authorList>
    </citation>
    <scope>NUCLEOTIDE SEQUENCE [LARGE SCALE GENOMIC DNA]</scope>
    <source>
        <strain evidence="2 3">Nm146</strain>
    </source>
</reference>
<evidence type="ECO:0000313" key="3">
    <source>
        <dbReference type="Proteomes" id="UP000199561"/>
    </source>
</evidence>
<dbReference type="InterPro" id="IPR029045">
    <property type="entry name" value="ClpP/crotonase-like_dom_sf"/>
</dbReference>
<organism evidence="2 3">
    <name type="scientific">Nitrosomonas nitrosa</name>
    <dbReference type="NCBI Taxonomy" id="52442"/>
    <lineage>
        <taxon>Bacteria</taxon>
        <taxon>Pseudomonadati</taxon>
        <taxon>Pseudomonadota</taxon>
        <taxon>Betaproteobacteria</taxon>
        <taxon>Nitrosomonadales</taxon>
        <taxon>Nitrosomonadaceae</taxon>
        <taxon>Nitrosomonas</taxon>
    </lineage>
</organism>
<keyword evidence="3" id="KW-1185">Reference proteome</keyword>
<dbReference type="Pfam" id="PF01972">
    <property type="entry name" value="SDH_protease"/>
    <property type="match status" value="1"/>
</dbReference>
<sequence length="334" mass="37379">MYQDRRNLYQQLENLRSSKILVYVTGDRPGLETQIHSEVFDFFVNHLDRIGVTEKISLYLYTRGGSTLTAWSLINLIRQFCDDLEIIIPSKCHSAGTIMSLGANRIVMTKQATLGPIDPSVNTPLNPQIEGAPPTAKVPVSVEAIKGYIELVKEELGVKGDESLARILVALSEKVHPLVLGEVYRSRSQIKMLAKRLLANQITDAEKVEKIVNFLCSDSGSHDYTINRREAKNELGLVIDKPNDDLYAIIKKIYDDIQQELCLTDAYDPNSILSGNRNTPYSFKRGLVESYNGGSNHFCSEGQFIRVDIPGPAGMQPGIQDNRTFEGWKYEPAN</sequence>
<evidence type="ECO:0000313" key="1">
    <source>
        <dbReference type="EMBL" id="CAE6495503.1"/>
    </source>
</evidence>
<accession>A0A1I4SSF2</accession>
<dbReference type="Proteomes" id="UP000601736">
    <property type="component" value="Unassembled WGS sequence"/>
</dbReference>
<reference evidence="1" key="2">
    <citation type="submission" date="2021-02" db="EMBL/GenBank/DDBJ databases">
        <authorList>
            <person name="Han P."/>
        </authorList>
    </citation>
    <scope>NUCLEOTIDE SEQUENCE</scope>
    <source>
        <strain evidence="1">Nitrosomonas nitrosa 18-3D</strain>
    </source>
</reference>
<gene>
    <name evidence="1" type="ORF">NMYAN_140014</name>
    <name evidence="2" type="ORF">SAMN05421880_12626</name>
</gene>
<dbReference type="PANTHER" id="PTHR35984:SF1">
    <property type="entry name" value="PERIPLASMIC SERINE PROTEASE"/>
    <property type="match status" value="1"/>
</dbReference>